<dbReference type="EMBL" id="OCNE01000008">
    <property type="protein sequence ID" value="SOD63043.1"/>
    <property type="molecule type" value="Genomic_DNA"/>
</dbReference>
<evidence type="ECO:0000256" key="1">
    <source>
        <dbReference type="SAM" id="MobiDB-lite"/>
    </source>
</evidence>
<dbReference type="Proteomes" id="UP000219072">
    <property type="component" value="Unassembled WGS sequence"/>
</dbReference>
<sequence>MAEAVGDAVPVVEVVLFEGAGLLAYGVEVRGGAFEVDLGALGALGEVVAFLASGPSGAVFSLWVAAGPQRLPCTPQRGRGATGCTANGVASCPGLPSSSPVAAPEGARSGGGG</sequence>
<accession>A0A286DWN2</accession>
<evidence type="ECO:0000313" key="3">
    <source>
        <dbReference type="Proteomes" id="UP000219072"/>
    </source>
</evidence>
<feature type="region of interest" description="Disordered" evidence="1">
    <location>
        <begin position="93"/>
        <end position="113"/>
    </location>
</feature>
<name>A0A286DWN2_9ACTN</name>
<protein>
    <submittedName>
        <fullName evidence="2">Uncharacterized protein</fullName>
    </submittedName>
</protein>
<gene>
    <name evidence="2" type="ORF">SAMN06297387_108206</name>
</gene>
<organism evidence="2 3">
    <name type="scientific">Streptomyces zhaozhouensis</name>
    <dbReference type="NCBI Taxonomy" id="1300267"/>
    <lineage>
        <taxon>Bacteria</taxon>
        <taxon>Bacillati</taxon>
        <taxon>Actinomycetota</taxon>
        <taxon>Actinomycetes</taxon>
        <taxon>Kitasatosporales</taxon>
        <taxon>Streptomycetaceae</taxon>
        <taxon>Streptomyces</taxon>
    </lineage>
</organism>
<reference evidence="2 3" key="1">
    <citation type="submission" date="2017-09" db="EMBL/GenBank/DDBJ databases">
        <authorList>
            <person name="Ehlers B."/>
            <person name="Leendertz F.H."/>
        </authorList>
    </citation>
    <scope>NUCLEOTIDE SEQUENCE [LARGE SCALE GENOMIC DNA]</scope>
    <source>
        <strain evidence="2 3">CGMCC 4.7095</strain>
    </source>
</reference>
<dbReference type="AlphaFoldDB" id="A0A286DWN2"/>
<keyword evidence="3" id="KW-1185">Reference proteome</keyword>
<proteinExistence type="predicted"/>
<evidence type="ECO:0000313" key="2">
    <source>
        <dbReference type="EMBL" id="SOD63043.1"/>
    </source>
</evidence>